<dbReference type="InterPro" id="IPR013530">
    <property type="entry name" value="PAD_C"/>
</dbReference>
<dbReference type="GeneID" id="80895163"/>
<dbReference type="Proteomes" id="UP001144673">
    <property type="component" value="Unassembled WGS sequence"/>
</dbReference>
<dbReference type="Gene3D" id="3.75.10.10">
    <property type="entry name" value="L-arginine/glycine Amidinotransferase, Chain A"/>
    <property type="match status" value="1"/>
</dbReference>
<dbReference type="GO" id="GO:0004668">
    <property type="term" value="F:protein-arginine deiminase activity"/>
    <property type="evidence" value="ECO:0007669"/>
    <property type="project" value="InterPro"/>
</dbReference>
<dbReference type="KEGG" id="amus:LMH87_008004"/>
<accession>A0A9W8QMC3</accession>
<evidence type="ECO:0000259" key="1">
    <source>
        <dbReference type="Pfam" id="PF03068"/>
    </source>
</evidence>
<keyword evidence="3" id="KW-1185">Reference proteome</keyword>
<proteinExistence type="predicted"/>
<evidence type="ECO:0000313" key="3">
    <source>
        <dbReference type="Proteomes" id="UP001144673"/>
    </source>
</evidence>
<reference evidence="2" key="1">
    <citation type="journal article" date="2023" name="Access Microbiol">
        <title>De-novo genome assembly for Akanthomyces muscarius, a biocontrol agent of insect agricultural pests.</title>
        <authorList>
            <person name="Erdos Z."/>
            <person name="Studholme D.J."/>
            <person name="Raymond B."/>
            <person name="Sharma M."/>
        </authorList>
    </citation>
    <scope>NUCLEOTIDE SEQUENCE</scope>
    <source>
        <strain evidence="2">Ve6</strain>
    </source>
</reference>
<organism evidence="2 3">
    <name type="scientific">Akanthomyces muscarius</name>
    <name type="common">Entomopathogenic fungus</name>
    <name type="synonym">Lecanicillium muscarium</name>
    <dbReference type="NCBI Taxonomy" id="2231603"/>
    <lineage>
        <taxon>Eukaryota</taxon>
        <taxon>Fungi</taxon>
        <taxon>Dikarya</taxon>
        <taxon>Ascomycota</taxon>
        <taxon>Pezizomycotina</taxon>
        <taxon>Sordariomycetes</taxon>
        <taxon>Hypocreomycetidae</taxon>
        <taxon>Hypocreales</taxon>
        <taxon>Cordycipitaceae</taxon>
        <taxon>Akanthomyces</taxon>
    </lineage>
</organism>
<protein>
    <recommendedName>
        <fullName evidence="1">Protein-arginine deiminase C-terminal domain-containing protein</fullName>
    </recommendedName>
</protein>
<comment type="caution">
    <text evidence="2">The sequence shown here is derived from an EMBL/GenBank/DDBJ whole genome shotgun (WGS) entry which is preliminary data.</text>
</comment>
<evidence type="ECO:0000313" key="2">
    <source>
        <dbReference type="EMBL" id="KAJ4160074.1"/>
    </source>
</evidence>
<dbReference type="InterPro" id="IPR004303">
    <property type="entry name" value="PAD"/>
</dbReference>
<dbReference type="AlphaFoldDB" id="A0A9W8QMC3"/>
<dbReference type="PANTHER" id="PTHR10837:SF8">
    <property type="entry name" value="PROTEIN-ARGININE DEIMINASE"/>
    <property type="match status" value="1"/>
</dbReference>
<dbReference type="GO" id="GO:0005509">
    <property type="term" value="F:calcium ion binding"/>
    <property type="evidence" value="ECO:0007669"/>
    <property type="project" value="InterPro"/>
</dbReference>
<gene>
    <name evidence="2" type="ORF">LMH87_008004</name>
</gene>
<feature type="domain" description="Protein-arginine deiminase C-terminal" evidence="1">
    <location>
        <begin position="91"/>
        <end position="288"/>
    </location>
</feature>
<dbReference type="GO" id="GO:0005737">
    <property type="term" value="C:cytoplasm"/>
    <property type="evidence" value="ECO:0007669"/>
    <property type="project" value="InterPro"/>
</dbReference>
<sequence>MAPMRTMPIQGLSNSATGTISVSDTQARSLVCIFRAGKDNSWEIVNNNTVFSALDLQQGLTLGIDARDTRRNGGWDGCTTVDFTVKDGEAVSKDSVMLRVAPVLLHHHRQPIEKVFTSSFREGSLTPSITNYLQGLIKSIEDSMQRAQVPGPITQLATDDPWAQDYFEPGYTSMPGPDGRVVSLRVIIEGRHNPGRNSTGLIYTTLRGDHVGGVAARPPPSPLTLKDSTYNAGGNMEMLPPYEYNAQKFPAGRIIVGGDHNNQPQGMDFLKARVMQDPLVLDSTWLLSSTSTRCSKPFLSRRSAAGLLSLLIRS</sequence>
<dbReference type="SUPFAM" id="SSF55909">
    <property type="entry name" value="Pentein"/>
    <property type="match status" value="1"/>
</dbReference>
<dbReference type="PANTHER" id="PTHR10837">
    <property type="entry name" value="PEPTIDYLARGININE DEIMINASE"/>
    <property type="match status" value="1"/>
</dbReference>
<dbReference type="EMBL" id="JAJHUN010000003">
    <property type="protein sequence ID" value="KAJ4160074.1"/>
    <property type="molecule type" value="Genomic_DNA"/>
</dbReference>
<name>A0A9W8QMC3_AKAMU</name>
<dbReference type="Pfam" id="PF03068">
    <property type="entry name" value="PAD"/>
    <property type="match status" value="1"/>
</dbReference>
<dbReference type="RefSeq" id="XP_056057879.1">
    <property type="nucleotide sequence ID" value="XM_056202044.1"/>
</dbReference>